<proteinExistence type="predicted"/>
<dbReference type="Proteomes" id="UP001633002">
    <property type="component" value="Unassembled WGS sequence"/>
</dbReference>
<sequence>MRTGANYSISTPLMNPLGRLEKAPDFDHGGIGILSFAKRAGALQMRYLTAILDGKVPEWAVMVKRMIRIKLITGPNKVERKQWEGESALLMLKAFHIPEAPTVDRLLKVWFRFKKKLHLHDPVVWLPDHFPVARLKWIWELCGRTNMEGIIQVERLARKHHVIQLQDACNADGFVDILQFIDEEQSNEAIREVGQWLALIQVITCSLQQIQGWYWEGGHEVGVQWHQPNSGWTRLQWRDGPSFECLNCAWNLESTNEE</sequence>
<evidence type="ECO:0000313" key="2">
    <source>
        <dbReference type="Proteomes" id="UP001633002"/>
    </source>
</evidence>
<organism evidence="1 2">
    <name type="scientific">Riccia sorocarpa</name>
    <dbReference type="NCBI Taxonomy" id="122646"/>
    <lineage>
        <taxon>Eukaryota</taxon>
        <taxon>Viridiplantae</taxon>
        <taxon>Streptophyta</taxon>
        <taxon>Embryophyta</taxon>
        <taxon>Marchantiophyta</taxon>
        <taxon>Marchantiopsida</taxon>
        <taxon>Marchantiidae</taxon>
        <taxon>Marchantiales</taxon>
        <taxon>Ricciaceae</taxon>
        <taxon>Riccia</taxon>
    </lineage>
</organism>
<keyword evidence="2" id="KW-1185">Reference proteome</keyword>
<protein>
    <submittedName>
        <fullName evidence="1">Uncharacterized protein</fullName>
    </submittedName>
</protein>
<dbReference type="EMBL" id="JBJQOH010000004">
    <property type="protein sequence ID" value="KAL3687528.1"/>
    <property type="molecule type" value="Genomic_DNA"/>
</dbReference>
<evidence type="ECO:0000313" key="1">
    <source>
        <dbReference type="EMBL" id="KAL3687528.1"/>
    </source>
</evidence>
<reference evidence="1 2" key="1">
    <citation type="submission" date="2024-09" db="EMBL/GenBank/DDBJ databases">
        <title>Chromosome-scale assembly of Riccia sorocarpa.</title>
        <authorList>
            <person name="Paukszto L."/>
        </authorList>
    </citation>
    <scope>NUCLEOTIDE SEQUENCE [LARGE SCALE GENOMIC DNA]</scope>
    <source>
        <strain evidence="1">LP-2024</strain>
        <tissue evidence="1">Aerial parts of the thallus</tissue>
    </source>
</reference>
<dbReference type="AlphaFoldDB" id="A0ABD3H7Q5"/>
<accession>A0ABD3H7Q5</accession>
<comment type="caution">
    <text evidence="1">The sequence shown here is derived from an EMBL/GenBank/DDBJ whole genome shotgun (WGS) entry which is preliminary data.</text>
</comment>
<name>A0ABD3H7Q5_9MARC</name>
<gene>
    <name evidence="1" type="ORF">R1sor_013837</name>
</gene>